<feature type="compositionally biased region" description="Pro residues" evidence="1">
    <location>
        <begin position="44"/>
        <end position="60"/>
    </location>
</feature>
<evidence type="ECO:0000313" key="2">
    <source>
        <dbReference type="EMBL" id="JAU02483.1"/>
    </source>
</evidence>
<reference evidence="2" key="2">
    <citation type="journal article" date="2017" name="Front. Cell. Infect. Microbiol.">
        <title>Analysis of the Salivary Gland Transcriptome of Unfed and Partially Fed Amblyomma sculptum Ticks and Descriptive Proteome of the Saliva.</title>
        <authorList>
            <person name="Esteves E."/>
            <person name="Maruyama S.R."/>
            <person name="Kawahara R."/>
            <person name="Fujita A."/>
            <person name="Martins L.A."/>
            <person name="Righi A.A."/>
            <person name="Costa F.B."/>
            <person name="Palmisano G."/>
            <person name="Labruna M.B."/>
            <person name="Sa-Nunes A."/>
            <person name="Ribeiro J.M.C."/>
            <person name="Fogaca A.C."/>
        </authorList>
    </citation>
    <scope>NUCLEOTIDE SEQUENCE</scope>
</reference>
<feature type="region of interest" description="Disordered" evidence="1">
    <location>
        <begin position="1"/>
        <end position="83"/>
    </location>
</feature>
<organism evidence="2">
    <name type="scientific">Amblyomma sculptum</name>
    <name type="common">Tick</name>
    <dbReference type="NCBI Taxonomy" id="1581419"/>
    <lineage>
        <taxon>Eukaryota</taxon>
        <taxon>Metazoa</taxon>
        <taxon>Ecdysozoa</taxon>
        <taxon>Arthropoda</taxon>
        <taxon>Chelicerata</taxon>
        <taxon>Arachnida</taxon>
        <taxon>Acari</taxon>
        <taxon>Parasitiformes</taxon>
        <taxon>Ixodida</taxon>
        <taxon>Ixodoidea</taxon>
        <taxon>Ixodidae</taxon>
        <taxon>Amblyomminae</taxon>
        <taxon>Amblyomma</taxon>
    </lineage>
</organism>
<protein>
    <submittedName>
        <fullName evidence="2">Putative chitin binding peritrophin-a</fullName>
    </submittedName>
</protein>
<feature type="non-terminal residue" evidence="2">
    <location>
        <position position="1"/>
    </location>
</feature>
<dbReference type="EMBL" id="GFAA01000952">
    <property type="protein sequence ID" value="JAU02483.1"/>
    <property type="molecule type" value="mRNA"/>
</dbReference>
<accession>A0A1E1XT81</accession>
<feature type="compositionally biased region" description="Basic and acidic residues" evidence="1">
    <location>
        <begin position="19"/>
        <end position="41"/>
    </location>
</feature>
<sequence length="83" mass="9664">PSPPDEEFPSPPLFPQDFLKSRPPEEPRPSRSPSERPEPRPRPRPLPRPLPVLLPSPPDRPLNRLNNFSMKYSPVYFEKKKKS</sequence>
<name>A0A1E1XT81_AMBSC</name>
<evidence type="ECO:0000256" key="1">
    <source>
        <dbReference type="SAM" id="MobiDB-lite"/>
    </source>
</evidence>
<reference evidence="2" key="1">
    <citation type="submission" date="2016-09" db="EMBL/GenBank/DDBJ databases">
        <authorList>
            <person name="Capua I."/>
            <person name="De Benedictis P."/>
            <person name="Joannis T."/>
            <person name="Lombin L.H."/>
            <person name="Cattoli G."/>
        </authorList>
    </citation>
    <scope>NUCLEOTIDE SEQUENCE</scope>
</reference>
<proteinExistence type="evidence at transcript level"/>
<dbReference type="AlphaFoldDB" id="A0A1E1XT81"/>